<name>A0A1T4VC30_9FIRM</name>
<dbReference type="EMBL" id="FUXZ01000004">
    <property type="protein sequence ID" value="SKA62514.1"/>
    <property type="molecule type" value="Genomic_DNA"/>
</dbReference>
<dbReference type="PROSITE" id="PS51257">
    <property type="entry name" value="PROKAR_LIPOPROTEIN"/>
    <property type="match status" value="1"/>
</dbReference>
<dbReference type="AlphaFoldDB" id="A0A1T4VC30"/>
<keyword evidence="3" id="KW-1185">Reference proteome</keyword>
<evidence type="ECO:0000313" key="3">
    <source>
        <dbReference type="Proteomes" id="UP000190814"/>
    </source>
</evidence>
<sequence>MIINSIKMLKYDFQRKFTIIGFIMFGCMAIGYSIGNAHGLDMVGAYFWGPFMGMFPLQSLYNVLYAKCVVASPKYKKYIVQGTVILHSIFMVTMYLLCIVLYYICSKQFGFEFDVKFAVISFLIVDIGLAIYIQVYYRNAILGILSMLPTIYIVIASNDPQNKLVKYIAGLSIDDITIMIIGAVGLVVCEVILYVVSLLLYKVPFSDGVMKRMLSRIR</sequence>
<keyword evidence="1" id="KW-0812">Transmembrane</keyword>
<keyword evidence="1" id="KW-1133">Transmembrane helix</keyword>
<gene>
    <name evidence="2" type="ORF">SAMN02745111_00633</name>
</gene>
<keyword evidence="1" id="KW-0472">Membrane</keyword>
<reference evidence="2 3" key="1">
    <citation type="submission" date="2017-02" db="EMBL/GenBank/DDBJ databases">
        <authorList>
            <person name="Peterson S.W."/>
        </authorList>
    </citation>
    <scope>NUCLEOTIDE SEQUENCE [LARGE SCALE GENOMIC DNA]</scope>
    <source>
        <strain evidence="2 3">ATCC 35992</strain>
    </source>
</reference>
<evidence type="ECO:0000313" key="2">
    <source>
        <dbReference type="EMBL" id="SKA62514.1"/>
    </source>
</evidence>
<evidence type="ECO:0000256" key="1">
    <source>
        <dbReference type="SAM" id="Phobius"/>
    </source>
</evidence>
<dbReference type="STRING" id="39495.SAMN02745111_00633"/>
<feature type="transmembrane region" description="Helical" evidence="1">
    <location>
        <begin position="140"/>
        <end position="156"/>
    </location>
</feature>
<feature type="transmembrane region" description="Helical" evidence="1">
    <location>
        <begin position="115"/>
        <end position="133"/>
    </location>
</feature>
<dbReference type="Proteomes" id="UP000190814">
    <property type="component" value="Unassembled WGS sequence"/>
</dbReference>
<proteinExistence type="predicted"/>
<organism evidence="2 3">
    <name type="scientific">Eubacterium uniforme</name>
    <dbReference type="NCBI Taxonomy" id="39495"/>
    <lineage>
        <taxon>Bacteria</taxon>
        <taxon>Bacillati</taxon>
        <taxon>Bacillota</taxon>
        <taxon>Clostridia</taxon>
        <taxon>Eubacteriales</taxon>
        <taxon>Eubacteriaceae</taxon>
        <taxon>Eubacterium</taxon>
    </lineage>
</organism>
<feature type="transmembrane region" description="Helical" evidence="1">
    <location>
        <begin position="46"/>
        <end position="66"/>
    </location>
</feature>
<protein>
    <submittedName>
        <fullName evidence="2">Uncharacterized protein</fullName>
    </submittedName>
</protein>
<feature type="transmembrane region" description="Helical" evidence="1">
    <location>
        <begin position="17"/>
        <end position="34"/>
    </location>
</feature>
<accession>A0A1T4VC30</accession>
<feature type="transmembrane region" description="Helical" evidence="1">
    <location>
        <begin position="176"/>
        <end position="201"/>
    </location>
</feature>
<dbReference type="RefSeq" id="WP_078765526.1">
    <property type="nucleotide sequence ID" value="NZ_FUXZ01000004.1"/>
</dbReference>
<feature type="transmembrane region" description="Helical" evidence="1">
    <location>
        <begin position="78"/>
        <end position="103"/>
    </location>
</feature>